<keyword evidence="3" id="KW-1185">Reference proteome</keyword>
<feature type="compositionally biased region" description="Basic residues" evidence="1">
    <location>
        <begin position="1"/>
        <end position="11"/>
    </location>
</feature>
<comment type="caution">
    <text evidence="2">The sequence shown here is derived from an EMBL/GenBank/DDBJ whole genome shotgun (WGS) entry which is preliminary data.</text>
</comment>
<accession>A0A7J5DP60</accession>
<evidence type="ECO:0000313" key="3">
    <source>
        <dbReference type="Proteomes" id="UP000442990"/>
    </source>
</evidence>
<protein>
    <submittedName>
        <fullName evidence="2">Uncharacterized protein</fullName>
    </submittedName>
</protein>
<gene>
    <name evidence="2" type="ORF">F8144_01110</name>
</gene>
<dbReference type="Proteomes" id="UP000442990">
    <property type="component" value="Unassembled WGS sequence"/>
</dbReference>
<name>A0A7J5DP60_9ACTN</name>
<dbReference type="AlphaFoldDB" id="A0A7J5DP60"/>
<organism evidence="2 3">
    <name type="scientific">Streptomyces triticiradicis</name>
    <dbReference type="NCBI Taxonomy" id="2651189"/>
    <lineage>
        <taxon>Bacteria</taxon>
        <taxon>Bacillati</taxon>
        <taxon>Actinomycetota</taxon>
        <taxon>Actinomycetes</taxon>
        <taxon>Kitasatosporales</taxon>
        <taxon>Streptomycetaceae</taxon>
        <taxon>Streptomyces</taxon>
    </lineage>
</organism>
<feature type="region of interest" description="Disordered" evidence="1">
    <location>
        <begin position="68"/>
        <end position="93"/>
    </location>
</feature>
<feature type="region of interest" description="Disordered" evidence="1">
    <location>
        <begin position="1"/>
        <end position="22"/>
    </location>
</feature>
<sequence length="93" mass="9702">MDVSKAAHHGHGLTPAGNRVFDKQLPTVSRSCGPSSTRWLQSAPLELGCPFGCTGAVHGMDRTVTRPSGGALPLRSRAAPCPGARYRSGGSCW</sequence>
<dbReference type="EMBL" id="WBKG01000001">
    <property type="protein sequence ID" value="KAB1990577.1"/>
    <property type="molecule type" value="Genomic_DNA"/>
</dbReference>
<proteinExistence type="predicted"/>
<reference evidence="2 3" key="1">
    <citation type="submission" date="2019-09" db="EMBL/GenBank/DDBJ databases">
        <title>Isolation and identification of active actinomycetes.</title>
        <authorList>
            <person name="Yu Z."/>
            <person name="Han C."/>
            <person name="Yu B."/>
        </authorList>
    </citation>
    <scope>NUCLEOTIDE SEQUENCE [LARGE SCALE GENOMIC DNA]</scope>
    <source>
        <strain evidence="2 3">NEAU-H2</strain>
    </source>
</reference>
<evidence type="ECO:0000313" key="2">
    <source>
        <dbReference type="EMBL" id="KAB1990577.1"/>
    </source>
</evidence>
<evidence type="ECO:0000256" key="1">
    <source>
        <dbReference type="SAM" id="MobiDB-lite"/>
    </source>
</evidence>